<comment type="caution">
    <text evidence="1">The sequence shown here is derived from an EMBL/GenBank/DDBJ whole genome shotgun (WGS) entry which is preliminary data.</text>
</comment>
<reference evidence="1 3" key="1">
    <citation type="submission" date="2015-01" db="EMBL/GenBank/DDBJ databases">
        <title>Evolution of Trichinella species and genotypes.</title>
        <authorList>
            <person name="Korhonen P.K."/>
            <person name="Edoardo P."/>
            <person name="Giuseppe L.R."/>
            <person name="Gasser R.B."/>
        </authorList>
    </citation>
    <scope>NUCLEOTIDE SEQUENCE [LARGE SCALE GENOMIC DNA]</scope>
    <source>
        <strain evidence="1">ISS13</strain>
    </source>
</reference>
<dbReference type="AlphaFoldDB" id="A0A0V1DQC7"/>
<name>A0A0V1DQC7_TRIPS</name>
<dbReference type="EMBL" id="JYDR01000052">
    <property type="protein sequence ID" value="KRY71823.1"/>
    <property type="molecule type" value="Genomic_DNA"/>
</dbReference>
<protein>
    <submittedName>
        <fullName evidence="1">Uncharacterized protein</fullName>
    </submittedName>
</protein>
<sequence>MAHAFSSSYDFFVVRLSVTMMRSFCDQDMELSPTDCRGYERQRRNESSFFNLFSL</sequence>
<gene>
    <name evidence="2" type="ORF">T4A_12476</name>
    <name evidence="1" type="ORF">T4A_3427</name>
</gene>
<dbReference type="EMBL" id="JYDR01000909">
    <property type="protein sequence ID" value="KRY63758.1"/>
    <property type="molecule type" value="Genomic_DNA"/>
</dbReference>
<proteinExistence type="predicted"/>
<evidence type="ECO:0000313" key="1">
    <source>
        <dbReference type="EMBL" id="KRY63758.1"/>
    </source>
</evidence>
<evidence type="ECO:0000313" key="3">
    <source>
        <dbReference type="Proteomes" id="UP000054632"/>
    </source>
</evidence>
<dbReference type="Proteomes" id="UP000054632">
    <property type="component" value="Unassembled WGS sequence"/>
</dbReference>
<accession>A0A0V1DQC7</accession>
<organism evidence="1 3">
    <name type="scientific">Trichinella pseudospiralis</name>
    <name type="common">Parasitic roundworm</name>
    <dbReference type="NCBI Taxonomy" id="6337"/>
    <lineage>
        <taxon>Eukaryota</taxon>
        <taxon>Metazoa</taxon>
        <taxon>Ecdysozoa</taxon>
        <taxon>Nematoda</taxon>
        <taxon>Enoplea</taxon>
        <taxon>Dorylaimia</taxon>
        <taxon>Trichinellida</taxon>
        <taxon>Trichinellidae</taxon>
        <taxon>Trichinella</taxon>
    </lineage>
</organism>
<evidence type="ECO:0000313" key="2">
    <source>
        <dbReference type="EMBL" id="KRY71823.1"/>
    </source>
</evidence>